<keyword evidence="3" id="KW-1185">Reference proteome</keyword>
<gene>
    <name evidence="2" type="ORF">CLAFUR5_02261</name>
</gene>
<reference evidence="2" key="1">
    <citation type="submission" date="2021-12" db="EMBL/GenBank/DDBJ databases">
        <authorList>
            <person name="Zaccaron A."/>
            <person name="Stergiopoulos I."/>
        </authorList>
    </citation>
    <scope>NUCLEOTIDE SEQUENCE</scope>
    <source>
        <strain evidence="2">Race5_Kim</strain>
    </source>
</reference>
<dbReference type="OMA" id="CDDITHA"/>
<evidence type="ECO:0000256" key="1">
    <source>
        <dbReference type="SAM" id="Phobius"/>
    </source>
</evidence>
<protein>
    <submittedName>
        <fullName evidence="2">Uncharacterized protein</fullName>
    </submittedName>
</protein>
<dbReference type="Proteomes" id="UP000756132">
    <property type="component" value="Chromosome 1"/>
</dbReference>
<keyword evidence="1" id="KW-0472">Membrane</keyword>
<dbReference type="GeneID" id="71982139"/>
<dbReference type="RefSeq" id="XP_047756576.1">
    <property type="nucleotide sequence ID" value="XM_047901409.1"/>
</dbReference>
<keyword evidence="1" id="KW-1133">Transmembrane helix</keyword>
<organism evidence="2 3">
    <name type="scientific">Passalora fulva</name>
    <name type="common">Tomato leaf mold</name>
    <name type="synonym">Cladosporium fulvum</name>
    <dbReference type="NCBI Taxonomy" id="5499"/>
    <lineage>
        <taxon>Eukaryota</taxon>
        <taxon>Fungi</taxon>
        <taxon>Dikarya</taxon>
        <taxon>Ascomycota</taxon>
        <taxon>Pezizomycotina</taxon>
        <taxon>Dothideomycetes</taxon>
        <taxon>Dothideomycetidae</taxon>
        <taxon>Mycosphaerellales</taxon>
        <taxon>Mycosphaerellaceae</taxon>
        <taxon>Fulvia</taxon>
    </lineage>
</organism>
<feature type="transmembrane region" description="Helical" evidence="1">
    <location>
        <begin position="55"/>
        <end position="80"/>
    </location>
</feature>
<evidence type="ECO:0000313" key="2">
    <source>
        <dbReference type="EMBL" id="UJO12210.1"/>
    </source>
</evidence>
<evidence type="ECO:0000313" key="3">
    <source>
        <dbReference type="Proteomes" id="UP000756132"/>
    </source>
</evidence>
<accession>A0A9Q8P3N3</accession>
<proteinExistence type="predicted"/>
<name>A0A9Q8P3N3_PASFU</name>
<dbReference type="EMBL" id="CP090163">
    <property type="protein sequence ID" value="UJO12210.1"/>
    <property type="molecule type" value="Genomic_DNA"/>
</dbReference>
<dbReference type="OrthoDB" id="10434606at2759"/>
<dbReference type="AlphaFoldDB" id="A0A9Q8P3N3"/>
<keyword evidence="1" id="KW-0812">Transmembrane</keyword>
<reference evidence="2" key="2">
    <citation type="journal article" date="2022" name="Microb. Genom.">
        <title>A chromosome-scale genome assembly of the tomato pathogen Cladosporium fulvum reveals a compartmentalized genome architecture and the presence of a dispensable chromosome.</title>
        <authorList>
            <person name="Zaccaron A.Z."/>
            <person name="Chen L.H."/>
            <person name="Samaras A."/>
            <person name="Stergiopoulos I."/>
        </authorList>
    </citation>
    <scope>NUCLEOTIDE SEQUENCE</scope>
    <source>
        <strain evidence="2">Race5_Kim</strain>
    </source>
</reference>
<sequence>MNIIEEHHDVYTRAPEREVTLLHMRKNTMIRNDSLSHPGPGNLCSLMANVNCPLLFISLLVWTLFLAYLIAVIIQLVVWGTTSWRRIPLRLWALLVRRELYIVSLHDFATGECIIAGAFPSQTDATNAIDQILENDFEGRDLWDNDLKHCVLDNTDLGLLIKLPQGHEHFSGVMAAVHNMRFRDGVQDTW</sequence>
<dbReference type="KEGG" id="ffu:CLAFUR5_02261"/>